<sequence>MNELTVGLNAWIIQDGNYDEFRRGESYKLALEFNGSALIPSVERAMQCKHKDTSLFNVVAKVIFSTPEVWVIDFGVKVFCESRPPRFAKFGQWVQGEIWLGIDPFFYKERLHRLPGMPDLSVDWFVIRIQLETTPWIEDKSGVRTLLKRDSARAEWIDQVATDAWTDDGGRGDYLLSLSLSLSR</sequence>
<evidence type="ECO:0000313" key="2">
    <source>
        <dbReference type="Proteomes" id="UP001629367"/>
    </source>
</evidence>
<reference evidence="1 2" key="1">
    <citation type="journal article" date="2024" name="Chem. Sci.">
        <title>Discovery of megapolipeptins by genome mining of a Burkholderiales bacteria collection.</title>
        <authorList>
            <person name="Paulo B.S."/>
            <person name="Recchia M.J.J."/>
            <person name="Lee S."/>
            <person name="Fergusson C.H."/>
            <person name="Romanowski S.B."/>
            <person name="Hernandez A."/>
            <person name="Krull N."/>
            <person name="Liu D.Y."/>
            <person name="Cavanagh H."/>
            <person name="Bos A."/>
            <person name="Gray C.A."/>
            <person name="Murphy B.T."/>
            <person name="Linington R.G."/>
            <person name="Eustaquio A.S."/>
        </authorList>
    </citation>
    <scope>NUCLEOTIDE SEQUENCE [LARGE SCALE GENOMIC DNA]</scope>
    <source>
        <strain evidence="1 2">RL17-335-BIF-A</strain>
    </source>
</reference>
<dbReference type="RefSeq" id="WP_408216641.1">
    <property type="nucleotide sequence ID" value="NZ_JAQQBZ010000022.1"/>
</dbReference>
<comment type="caution">
    <text evidence="1">The sequence shown here is derived from an EMBL/GenBank/DDBJ whole genome shotgun (WGS) entry which is preliminary data.</text>
</comment>
<protein>
    <recommendedName>
        <fullName evidence="3">Immunity protein 26</fullName>
    </recommendedName>
</protein>
<name>A0ABW9DCR3_9BURK</name>
<evidence type="ECO:0000313" key="1">
    <source>
        <dbReference type="EMBL" id="MFM0596546.1"/>
    </source>
</evidence>
<keyword evidence="2" id="KW-1185">Reference proteome</keyword>
<gene>
    <name evidence="1" type="ORF">PQQ68_26295</name>
</gene>
<accession>A0ABW9DCR3</accession>
<dbReference type="EMBL" id="JAQQBZ010000022">
    <property type="protein sequence ID" value="MFM0596546.1"/>
    <property type="molecule type" value="Genomic_DNA"/>
</dbReference>
<evidence type="ECO:0008006" key="3">
    <source>
        <dbReference type="Google" id="ProtNLM"/>
    </source>
</evidence>
<proteinExistence type="predicted"/>
<organism evidence="1 2">
    <name type="scientific">Paraburkholderia dilworthii</name>
    <dbReference type="NCBI Taxonomy" id="948106"/>
    <lineage>
        <taxon>Bacteria</taxon>
        <taxon>Pseudomonadati</taxon>
        <taxon>Pseudomonadota</taxon>
        <taxon>Betaproteobacteria</taxon>
        <taxon>Burkholderiales</taxon>
        <taxon>Burkholderiaceae</taxon>
        <taxon>Paraburkholderia</taxon>
    </lineage>
</organism>
<dbReference type="Proteomes" id="UP001629367">
    <property type="component" value="Unassembled WGS sequence"/>
</dbReference>